<comment type="caution">
    <text evidence="15">The sequence shown here is derived from an EMBL/GenBank/DDBJ whole genome shotgun (WGS) entry which is preliminary data.</text>
</comment>
<dbReference type="SUPFAM" id="SSF55874">
    <property type="entry name" value="ATPase domain of HSP90 chaperone/DNA topoisomerase II/histidine kinase"/>
    <property type="match status" value="1"/>
</dbReference>
<evidence type="ECO:0000259" key="12">
    <source>
        <dbReference type="PROSITE" id="PS50110"/>
    </source>
</evidence>
<comment type="subcellular location">
    <subcellularLocation>
        <location evidence="2">Cell membrane</location>
    </subcellularLocation>
</comment>
<name>A0ABX2A722_9MICO</name>
<dbReference type="Pfam" id="PF02518">
    <property type="entry name" value="HATPase_c"/>
    <property type="match status" value="1"/>
</dbReference>
<dbReference type="PROSITE" id="PS50112">
    <property type="entry name" value="PAS"/>
    <property type="match status" value="1"/>
</dbReference>
<dbReference type="Gene3D" id="3.30.450.20">
    <property type="entry name" value="PAS domain"/>
    <property type="match status" value="1"/>
</dbReference>
<dbReference type="PROSITE" id="PS50109">
    <property type="entry name" value="HIS_KIN"/>
    <property type="match status" value="1"/>
</dbReference>
<feature type="transmembrane region" description="Helical" evidence="10">
    <location>
        <begin position="104"/>
        <end position="121"/>
    </location>
</feature>
<dbReference type="PROSITE" id="PS50110">
    <property type="entry name" value="RESPONSE_REGULATORY"/>
    <property type="match status" value="2"/>
</dbReference>
<evidence type="ECO:0000259" key="13">
    <source>
        <dbReference type="PROSITE" id="PS50112"/>
    </source>
</evidence>
<evidence type="ECO:0000256" key="8">
    <source>
        <dbReference type="PROSITE-ProRule" id="PRU00169"/>
    </source>
</evidence>
<evidence type="ECO:0000259" key="11">
    <source>
        <dbReference type="PROSITE" id="PS50109"/>
    </source>
</evidence>
<dbReference type="InterPro" id="IPR003594">
    <property type="entry name" value="HATPase_dom"/>
</dbReference>
<dbReference type="Gene3D" id="1.10.287.130">
    <property type="match status" value="1"/>
</dbReference>
<evidence type="ECO:0000256" key="3">
    <source>
        <dbReference type="ARBA" id="ARBA00012438"/>
    </source>
</evidence>
<feature type="transmembrane region" description="Helical" evidence="10">
    <location>
        <begin position="263"/>
        <end position="282"/>
    </location>
</feature>
<accession>A0ABX2A722</accession>
<dbReference type="Gene3D" id="3.30.565.10">
    <property type="entry name" value="Histidine kinase-like ATPase, C-terminal domain"/>
    <property type="match status" value="1"/>
</dbReference>
<feature type="transmembrane region" description="Helical" evidence="10">
    <location>
        <begin position="45"/>
        <end position="63"/>
    </location>
</feature>
<dbReference type="InterPro" id="IPR003661">
    <property type="entry name" value="HisK_dim/P_dom"/>
</dbReference>
<dbReference type="SMART" id="SM00387">
    <property type="entry name" value="HATPase_c"/>
    <property type="match status" value="1"/>
</dbReference>
<evidence type="ECO:0000256" key="1">
    <source>
        <dbReference type="ARBA" id="ARBA00000085"/>
    </source>
</evidence>
<reference evidence="15 16" key="1">
    <citation type="submission" date="2020-05" db="EMBL/GenBank/DDBJ databases">
        <title>Genomic Encyclopedia of Type Strains, Phase III (KMG-III): the genomes of soil and plant-associated and newly described type strains.</title>
        <authorList>
            <person name="Whitman W."/>
        </authorList>
    </citation>
    <scope>NUCLEOTIDE SEQUENCE [LARGE SCALE GENOMIC DNA]</scope>
    <source>
        <strain evidence="15 16">KCTC 19046</strain>
    </source>
</reference>
<feature type="transmembrane region" description="Helical" evidence="10">
    <location>
        <begin position="75"/>
        <end position="92"/>
    </location>
</feature>
<organism evidence="15 16">
    <name type="scientific">Isoptericola halotolerans</name>
    <dbReference type="NCBI Taxonomy" id="300560"/>
    <lineage>
        <taxon>Bacteria</taxon>
        <taxon>Bacillati</taxon>
        <taxon>Actinomycetota</taxon>
        <taxon>Actinomycetes</taxon>
        <taxon>Micrococcales</taxon>
        <taxon>Promicromonosporaceae</taxon>
        <taxon>Isoptericola</taxon>
    </lineage>
</organism>
<dbReference type="PROSITE" id="PS50113">
    <property type="entry name" value="PAC"/>
    <property type="match status" value="1"/>
</dbReference>
<evidence type="ECO:0000256" key="4">
    <source>
        <dbReference type="ARBA" id="ARBA00022553"/>
    </source>
</evidence>
<evidence type="ECO:0000256" key="2">
    <source>
        <dbReference type="ARBA" id="ARBA00004236"/>
    </source>
</evidence>
<evidence type="ECO:0000256" key="10">
    <source>
        <dbReference type="SAM" id="Phobius"/>
    </source>
</evidence>
<keyword evidence="4 8" id="KW-0597">Phosphoprotein</keyword>
<protein>
    <recommendedName>
        <fullName evidence="3">histidine kinase</fullName>
        <ecNumber evidence="3">2.7.13.3</ecNumber>
    </recommendedName>
</protein>
<keyword evidence="10" id="KW-0472">Membrane</keyword>
<keyword evidence="10" id="KW-0812">Transmembrane</keyword>
<evidence type="ECO:0000313" key="16">
    <source>
        <dbReference type="Proteomes" id="UP000757540"/>
    </source>
</evidence>
<feature type="domain" description="Histidine kinase" evidence="11">
    <location>
        <begin position="469"/>
        <end position="687"/>
    </location>
</feature>
<dbReference type="Pfam" id="PF00989">
    <property type="entry name" value="PAS"/>
    <property type="match status" value="1"/>
</dbReference>
<proteinExistence type="predicted"/>
<evidence type="ECO:0000313" key="15">
    <source>
        <dbReference type="EMBL" id="NOV98667.1"/>
    </source>
</evidence>
<feature type="domain" description="PAC" evidence="14">
    <location>
        <begin position="413"/>
        <end position="465"/>
    </location>
</feature>
<feature type="domain" description="Response regulatory" evidence="12">
    <location>
        <begin position="724"/>
        <end position="838"/>
    </location>
</feature>
<dbReference type="PANTHER" id="PTHR43047">
    <property type="entry name" value="TWO-COMPONENT HISTIDINE PROTEIN KINASE"/>
    <property type="match status" value="1"/>
</dbReference>
<feature type="domain" description="PAS" evidence="13">
    <location>
        <begin position="340"/>
        <end position="381"/>
    </location>
</feature>
<dbReference type="SUPFAM" id="SSF55785">
    <property type="entry name" value="PYP-like sensor domain (PAS domain)"/>
    <property type="match status" value="1"/>
</dbReference>
<dbReference type="InterPro" id="IPR036890">
    <property type="entry name" value="HATPase_C_sf"/>
</dbReference>
<feature type="transmembrane region" description="Helical" evidence="10">
    <location>
        <begin position="20"/>
        <end position="39"/>
    </location>
</feature>
<dbReference type="SMART" id="SM00388">
    <property type="entry name" value="HisKA"/>
    <property type="match status" value="1"/>
</dbReference>
<dbReference type="CDD" id="cd00156">
    <property type="entry name" value="REC"/>
    <property type="match status" value="1"/>
</dbReference>
<feature type="domain" description="Response regulatory" evidence="12">
    <location>
        <begin position="846"/>
        <end position="963"/>
    </location>
</feature>
<feature type="transmembrane region" description="Helical" evidence="10">
    <location>
        <begin position="165"/>
        <end position="184"/>
    </location>
</feature>
<dbReference type="CDD" id="cd00082">
    <property type="entry name" value="HisKA"/>
    <property type="match status" value="1"/>
</dbReference>
<evidence type="ECO:0000259" key="14">
    <source>
        <dbReference type="PROSITE" id="PS50113"/>
    </source>
</evidence>
<evidence type="ECO:0000256" key="6">
    <source>
        <dbReference type="ARBA" id="ARBA00022777"/>
    </source>
</evidence>
<dbReference type="PANTHER" id="PTHR43047:SF72">
    <property type="entry name" value="OSMOSENSING HISTIDINE PROTEIN KINASE SLN1"/>
    <property type="match status" value="1"/>
</dbReference>
<dbReference type="InterPro" id="IPR001610">
    <property type="entry name" value="PAC"/>
</dbReference>
<gene>
    <name evidence="15" type="ORF">HDG69_003262</name>
</gene>
<dbReference type="SUPFAM" id="SSF47384">
    <property type="entry name" value="Homodimeric domain of signal transducing histidine kinase"/>
    <property type="match status" value="1"/>
</dbReference>
<evidence type="ECO:0000256" key="5">
    <source>
        <dbReference type="ARBA" id="ARBA00022679"/>
    </source>
</evidence>
<dbReference type="InterPro" id="IPR036097">
    <property type="entry name" value="HisK_dim/P_sf"/>
</dbReference>
<dbReference type="Proteomes" id="UP000757540">
    <property type="component" value="Unassembled WGS sequence"/>
</dbReference>
<feature type="transmembrane region" description="Helical" evidence="10">
    <location>
        <begin position="196"/>
        <end position="216"/>
    </location>
</feature>
<feature type="transmembrane region" description="Helical" evidence="10">
    <location>
        <begin position="133"/>
        <end position="153"/>
    </location>
</feature>
<comment type="catalytic activity">
    <reaction evidence="1">
        <text>ATP + protein L-histidine = ADP + protein N-phospho-L-histidine.</text>
        <dbReference type="EC" id="2.7.13.3"/>
    </reaction>
</comment>
<evidence type="ECO:0000256" key="7">
    <source>
        <dbReference type="ARBA" id="ARBA00023012"/>
    </source>
</evidence>
<keyword evidence="5" id="KW-0808">Transferase</keyword>
<sequence>MGEARGATARAYGAFLRWSWATGAAFLVIAVILAGPFAASLREMTSWTALVVAAILASLSCGWRAARSTGRRRRAWGALSLGGAVGLLGNVYAGVVGDPATGDIAYIAALLLGIFGLASFPTVRPRGQEVVRMLLDGVVVGGSVLYIAVFAVVLGERDFSAEPALSAYVLPVVDALLATLAVLVMTRSSAGERVPLALVGGGFVLFAVSDVSFALVSATGGFAFGSPVDLGWVGGYTAIAVAARHPAASGSPVDTRRRDGSPVLGTVVTFLLFLAAALVRVVQSGANFPWVANALWIAVLVAVVARQILVVVDNESLRHGLERRVEERTAQLRALAGERERTLESVADGIYGVDAAGLLTFVNAAGARTLGATPDDLIGRSAHGTFHAPKSDGTPFSAEGCYITEAVRDGVTTTSEQDVYRRLDGKVVPVEVTASPLRDDGVIRGAVVVFRDVTERRELERIKDEFVSVVSHELRTPLTSIRGALGLLDSGVLQETPERARRMVHIALTSSERLGRLVDDILDIERMTAGTTPLELADHAVDELVATAVEQVVILAENAGITLEHVPSDEHVRADADRIVQTLVNLLSNAVKFSPAGSTVRTSAAPVGDMIEVRVDDPGRGIPPAKLEAVFRRFEQVDASDARERGGTGLGLPIARSIVDRHGGRIWAVSDGVGTGTSVRFTLRRGGRSSARPGTARPGSAPAVRAPRPTAVQRAGADGRDRPRVVVVDDDPYVVEVLSALLEDRGYEAVGITDGRAALELVAEEHPAAIVLDLAMPGTDGAEVLAELRHAAATARVPVVVVSGTDPADARETAVLADGWLVKPVDPARLLSTVRDVIRLRPHHERILVVEDDDDLRGVVASVLEGGGLMVTQARTAGEAHEALSVVRPDLVVLDLMLPDRPGHELVEALRRDGRLQRVPIVVYSGAQLDAREREDLRRSRTVFLAKEHVAPEQLLHPVLDLLDAVAGRPGADPPDDPPSRTS</sequence>
<dbReference type="Pfam" id="PF00072">
    <property type="entry name" value="Response_reg"/>
    <property type="match status" value="2"/>
</dbReference>
<dbReference type="EMBL" id="JABEZU010000004">
    <property type="protein sequence ID" value="NOV98667.1"/>
    <property type="molecule type" value="Genomic_DNA"/>
</dbReference>
<dbReference type="InterPro" id="IPR035965">
    <property type="entry name" value="PAS-like_dom_sf"/>
</dbReference>
<dbReference type="InterPro" id="IPR000014">
    <property type="entry name" value="PAS"/>
</dbReference>
<dbReference type="SMART" id="SM00448">
    <property type="entry name" value="REC"/>
    <property type="match status" value="2"/>
</dbReference>
<dbReference type="InterPro" id="IPR005467">
    <property type="entry name" value="His_kinase_dom"/>
</dbReference>
<feature type="modified residue" description="4-aspartylphosphate" evidence="8">
    <location>
        <position position="895"/>
    </location>
</feature>
<evidence type="ECO:0000256" key="9">
    <source>
        <dbReference type="SAM" id="MobiDB-lite"/>
    </source>
</evidence>
<dbReference type="InterPro" id="IPR001789">
    <property type="entry name" value="Sig_transdc_resp-reg_receiver"/>
</dbReference>
<dbReference type="InterPro" id="IPR000700">
    <property type="entry name" value="PAS-assoc_C"/>
</dbReference>
<dbReference type="InterPro" id="IPR011006">
    <property type="entry name" value="CheY-like_superfamily"/>
</dbReference>
<dbReference type="CDD" id="cd00130">
    <property type="entry name" value="PAS"/>
    <property type="match status" value="1"/>
</dbReference>
<dbReference type="EC" id="2.7.13.3" evidence="3"/>
<dbReference type="Gene3D" id="3.40.50.2300">
    <property type="match status" value="2"/>
</dbReference>
<feature type="modified residue" description="4-aspartylphosphate" evidence="8">
    <location>
        <position position="773"/>
    </location>
</feature>
<dbReference type="NCBIfam" id="TIGR00229">
    <property type="entry name" value="sensory_box"/>
    <property type="match status" value="1"/>
</dbReference>
<feature type="compositionally biased region" description="Low complexity" evidence="9">
    <location>
        <begin position="701"/>
        <end position="715"/>
    </location>
</feature>
<keyword evidence="7" id="KW-0902">Two-component regulatory system</keyword>
<keyword evidence="16" id="KW-1185">Reference proteome</keyword>
<dbReference type="PRINTS" id="PR00344">
    <property type="entry name" value="BCTRLSENSOR"/>
</dbReference>
<dbReference type="RefSeq" id="WP_171784868.1">
    <property type="nucleotide sequence ID" value="NZ_BAAAML010000003.1"/>
</dbReference>
<dbReference type="InterPro" id="IPR013767">
    <property type="entry name" value="PAS_fold"/>
</dbReference>
<keyword evidence="10" id="KW-1133">Transmembrane helix</keyword>
<dbReference type="SUPFAM" id="SSF52172">
    <property type="entry name" value="CheY-like"/>
    <property type="match status" value="2"/>
</dbReference>
<dbReference type="InterPro" id="IPR004358">
    <property type="entry name" value="Sig_transdc_His_kin-like_C"/>
</dbReference>
<feature type="transmembrane region" description="Helical" evidence="10">
    <location>
        <begin position="294"/>
        <end position="312"/>
    </location>
</feature>
<dbReference type="SMART" id="SM00086">
    <property type="entry name" value="PAC"/>
    <property type="match status" value="1"/>
</dbReference>
<dbReference type="CDD" id="cd00075">
    <property type="entry name" value="HATPase"/>
    <property type="match status" value="1"/>
</dbReference>
<feature type="region of interest" description="Disordered" evidence="9">
    <location>
        <begin position="684"/>
        <end position="720"/>
    </location>
</feature>
<dbReference type="Pfam" id="PF00512">
    <property type="entry name" value="HisKA"/>
    <property type="match status" value="1"/>
</dbReference>
<keyword evidence="6" id="KW-0418">Kinase</keyword>